<dbReference type="InterPro" id="IPR016186">
    <property type="entry name" value="C-type_lectin-like/link_sf"/>
</dbReference>
<evidence type="ECO:0007829" key="6">
    <source>
        <dbReference type="PeptideAtlas" id="Q23564"/>
    </source>
</evidence>
<dbReference type="PIR" id="T27947">
    <property type="entry name" value="T27947"/>
</dbReference>
<dbReference type="SUPFAM" id="SSF53300">
    <property type="entry name" value="vWA-like"/>
    <property type="match status" value="1"/>
</dbReference>
<dbReference type="Pfam" id="PF00092">
    <property type="entry name" value="VWA"/>
    <property type="match status" value="1"/>
</dbReference>
<gene>
    <name evidence="3 5" type="primary">clec-60</name>
    <name evidence="3" type="ORF">CELE_ZK666.6</name>
    <name evidence="5" type="ORF">ZK666.6</name>
</gene>
<dbReference type="SMART" id="SM00034">
    <property type="entry name" value="CLECT"/>
    <property type="match status" value="1"/>
</dbReference>
<dbReference type="SUPFAM" id="SSF56436">
    <property type="entry name" value="C-type lectin-like"/>
    <property type="match status" value="1"/>
</dbReference>
<sequence length="406" mass="44065">MKLTFLIVLIGVYACSAQDSSTTPSPSYTDRRCGEDLGNLWLDVVAVVDNSIGMTNGGLTSIAANIASVVSSGTRIGTNPSEPRTTRLGLVTYNKAAAIQADLNQYQSLDDVYDNVFRALSSVSTSEESYLANGLARAEDVLEAGKQGYNRTHYQRVVIVYASAYKGSGALDPVPVAERLKTSGVTVITVAYDQDGDGALLADLAKIASPPYNFTNTEDNGQVIGEIQDALLQVNCFCRNSWIQYRVSYTDVHSYRYGVCILPVGFNAVWRAAKSSCMNRNAYLVTEFDSNKHDYVLTAVSNYTGFSVPLTYHNGLSMVKGVWVWDQPQGMPQPQLQSYAGWNPGYPISDSTLTGVLNQQSSVQLQSGWQNIKPLTTGANYVCETASCDTDNYCTEAGLAEISVKH</sequence>
<dbReference type="PANTHER" id="PTHR31024">
    <property type="entry name" value="C-TYPE LECTIN"/>
    <property type="match status" value="1"/>
</dbReference>
<dbReference type="UCSC" id="ZK666.6">
    <property type="organism name" value="c. elegans"/>
</dbReference>
<dbReference type="PeptideAtlas" id="Q23564"/>
<dbReference type="PANTHER" id="PTHR31024:SF6">
    <property type="entry name" value="VWFA DOMAIN-CONTAINING PROTEIN"/>
    <property type="match status" value="1"/>
</dbReference>
<dbReference type="PhylomeDB" id="Q23564"/>
<dbReference type="PROSITE" id="PS51257">
    <property type="entry name" value="PROKAR_LIPOPROTEIN"/>
    <property type="match status" value="1"/>
</dbReference>
<dbReference type="RefSeq" id="NP_496259.1">
    <property type="nucleotide sequence ID" value="NM_063858.4"/>
</dbReference>
<dbReference type="AlphaFoldDB" id="Q23564"/>
<keyword evidence="6" id="KW-1267">Proteomics identification</keyword>
<dbReference type="SMART" id="SM00327">
    <property type="entry name" value="VWA"/>
    <property type="match status" value="1"/>
</dbReference>
<dbReference type="FunCoup" id="Q23564">
    <property type="interactions" value="9"/>
</dbReference>
<dbReference type="PaxDb" id="6239-ZK666.6"/>
<evidence type="ECO:0000313" key="4">
    <source>
        <dbReference type="Proteomes" id="UP000001940"/>
    </source>
</evidence>
<dbReference type="eggNOG" id="ENOG502SH29">
    <property type="taxonomic scope" value="Eukaryota"/>
</dbReference>
<dbReference type="AGR" id="WB:WBGene00014046"/>
<dbReference type="CDD" id="cd00037">
    <property type="entry name" value="CLECT"/>
    <property type="match status" value="1"/>
</dbReference>
<dbReference type="InterPro" id="IPR016187">
    <property type="entry name" value="CTDL_fold"/>
</dbReference>
<keyword evidence="4" id="KW-1185">Reference proteome</keyword>
<name>Q23564_CAEEL</name>
<dbReference type="Gene3D" id="3.40.50.410">
    <property type="entry name" value="von Willebrand factor, type A domain"/>
    <property type="match status" value="1"/>
</dbReference>
<dbReference type="EMBL" id="BX284602">
    <property type="protein sequence ID" value="CAA88985.1"/>
    <property type="molecule type" value="Genomic_DNA"/>
</dbReference>
<evidence type="ECO:0000259" key="2">
    <source>
        <dbReference type="PROSITE" id="PS50234"/>
    </source>
</evidence>
<feature type="signal peptide" evidence="1">
    <location>
        <begin position="1"/>
        <end position="17"/>
    </location>
</feature>
<dbReference type="GeneID" id="191384"/>
<dbReference type="FunFam" id="3.10.100.10:FF:000142">
    <property type="entry name" value="C-type LECtin"/>
    <property type="match status" value="1"/>
</dbReference>
<evidence type="ECO:0000256" key="1">
    <source>
        <dbReference type="SAM" id="SignalP"/>
    </source>
</evidence>
<dbReference type="OMA" id="RTHYQRV"/>
<evidence type="ECO:0000313" key="3">
    <source>
        <dbReference type="EMBL" id="CAA88985.1"/>
    </source>
</evidence>
<proteinExistence type="evidence at protein level"/>
<dbReference type="Gene3D" id="3.10.100.10">
    <property type="entry name" value="Mannose-Binding Protein A, subunit A"/>
    <property type="match status" value="1"/>
</dbReference>
<feature type="chain" id="PRO_5004201601" evidence="1">
    <location>
        <begin position="18"/>
        <end position="406"/>
    </location>
</feature>
<dbReference type="FunFam" id="3.40.50.410:FF:000136">
    <property type="entry name" value="C-type LECtin"/>
    <property type="match status" value="1"/>
</dbReference>
<protein>
    <submittedName>
        <fullName evidence="3">VWFA domain-containing protein</fullName>
    </submittedName>
</protein>
<accession>Q23564</accession>
<dbReference type="InterPro" id="IPR001304">
    <property type="entry name" value="C-type_lectin-like"/>
</dbReference>
<dbReference type="InterPro" id="IPR036465">
    <property type="entry name" value="vWFA_dom_sf"/>
</dbReference>
<keyword evidence="1" id="KW-0732">Signal</keyword>
<dbReference type="WormBase" id="ZK666.6">
    <property type="protein sequence ID" value="CE02391"/>
    <property type="gene ID" value="WBGene00014046"/>
    <property type="gene designation" value="clec-60"/>
</dbReference>
<reference evidence="3 4" key="1">
    <citation type="journal article" date="1998" name="Science">
        <title>Genome sequence of the nematode C. elegans: a platform for investigating biology.</title>
        <authorList>
            <consortium name="The C. elegans sequencing consortium"/>
            <person name="Sulson J.E."/>
            <person name="Waterston R."/>
        </authorList>
    </citation>
    <scope>NUCLEOTIDE SEQUENCE [LARGE SCALE GENOMIC DNA]</scope>
    <source>
        <strain evidence="3 4">Bristol N2</strain>
    </source>
</reference>
<dbReference type="OrthoDB" id="5787264at2759"/>
<dbReference type="InterPro" id="IPR002035">
    <property type="entry name" value="VWF_A"/>
</dbReference>
<dbReference type="InParanoid" id="Q23564"/>
<evidence type="ECO:0000313" key="5">
    <source>
        <dbReference type="WormBase" id="ZK666.6"/>
    </source>
</evidence>
<dbReference type="Proteomes" id="UP000001940">
    <property type="component" value="Chromosome II"/>
</dbReference>
<dbReference type="HOGENOM" id="CLU_060615_0_0_1"/>
<dbReference type="GO" id="GO:0050830">
    <property type="term" value="P:defense response to Gram-positive bacterium"/>
    <property type="evidence" value="ECO:0000316"/>
    <property type="project" value="UniProtKB"/>
</dbReference>
<organism evidence="3 4">
    <name type="scientific">Caenorhabditis elegans</name>
    <dbReference type="NCBI Taxonomy" id="6239"/>
    <lineage>
        <taxon>Eukaryota</taxon>
        <taxon>Metazoa</taxon>
        <taxon>Ecdysozoa</taxon>
        <taxon>Nematoda</taxon>
        <taxon>Chromadorea</taxon>
        <taxon>Rhabditida</taxon>
        <taxon>Rhabditina</taxon>
        <taxon>Rhabditomorpha</taxon>
        <taxon>Rhabditoidea</taxon>
        <taxon>Rhabditidae</taxon>
        <taxon>Peloderinae</taxon>
        <taxon>Caenorhabditis</taxon>
    </lineage>
</organism>
<dbReference type="KEGG" id="cel:CELE_ZK666.6"/>
<dbReference type="Bgee" id="WBGene00014046">
    <property type="expression patterns" value="Expressed in larva and 1 other cell type or tissue"/>
</dbReference>
<dbReference type="CTD" id="191384"/>
<feature type="domain" description="VWFA" evidence="2">
    <location>
        <begin position="43"/>
        <end position="231"/>
    </location>
</feature>
<dbReference type="STRING" id="6239.ZK666.6.1"/>
<dbReference type="PROSITE" id="PS50234">
    <property type="entry name" value="VWFA"/>
    <property type="match status" value="1"/>
</dbReference>
<dbReference type="SMR" id="Q23564"/>